<reference evidence="7" key="1">
    <citation type="submission" date="2016-05" db="EMBL/GenBank/DDBJ databases">
        <title>Comparative genomics of biotechnologically important yeasts.</title>
        <authorList>
            <consortium name="DOE Joint Genome Institute"/>
            <person name="Riley R."/>
            <person name="Haridas S."/>
            <person name="Wolfe K.H."/>
            <person name="Lopes M.R."/>
            <person name="Hittinger C.T."/>
            <person name="Goker M."/>
            <person name="Salamov A."/>
            <person name="Wisecaver J."/>
            <person name="Long T.M."/>
            <person name="Aerts A.L."/>
            <person name="Barry K."/>
            <person name="Choi C."/>
            <person name="Clum A."/>
            <person name="Coughlan A.Y."/>
            <person name="Deshpande S."/>
            <person name="Douglass A.P."/>
            <person name="Hanson S.J."/>
            <person name="Klenk H.-P."/>
            <person name="Labutti K."/>
            <person name="Lapidus A."/>
            <person name="Lindquist E."/>
            <person name="Lipzen A."/>
            <person name="Meier-Kolthoff J.P."/>
            <person name="Ohm R.A."/>
            <person name="Otillar R.P."/>
            <person name="Pangilinan J."/>
            <person name="Peng Y."/>
            <person name="Rokas A."/>
            <person name="Rosa C.A."/>
            <person name="Scheuner C."/>
            <person name="Sibirny A.A."/>
            <person name="Slot J.C."/>
            <person name="Stielow J.B."/>
            <person name="Sun H."/>
            <person name="Kurtzman C.P."/>
            <person name="Blackwell M."/>
            <person name="Grigoriev I.V."/>
            <person name="Jeffries T.W."/>
        </authorList>
    </citation>
    <scope>NUCLEOTIDE SEQUENCE [LARGE SCALE GENOMIC DNA]</scope>
    <source>
        <strain evidence="7">NRRL Y-2460</strain>
    </source>
</reference>
<evidence type="ECO:0000313" key="6">
    <source>
        <dbReference type="EMBL" id="ODV97481.1"/>
    </source>
</evidence>
<dbReference type="GO" id="GO:0071986">
    <property type="term" value="C:Ragulator complex"/>
    <property type="evidence" value="ECO:0007669"/>
    <property type="project" value="InterPro"/>
</dbReference>
<dbReference type="AlphaFoldDB" id="A0A1E4U0G0"/>
<keyword evidence="2" id="KW-0519">Myristate</keyword>
<dbReference type="GO" id="GO:0032008">
    <property type="term" value="P:positive regulation of TOR signaling"/>
    <property type="evidence" value="ECO:0007669"/>
    <property type="project" value="InterPro"/>
</dbReference>
<evidence type="ECO:0000256" key="2">
    <source>
        <dbReference type="ARBA" id="ARBA00022707"/>
    </source>
</evidence>
<name>A0A1E4U0G0_PACTA</name>
<keyword evidence="5" id="KW-0449">Lipoprotein</keyword>
<dbReference type="GO" id="GO:0031902">
    <property type="term" value="C:late endosome membrane"/>
    <property type="evidence" value="ECO:0007669"/>
    <property type="project" value="InterPro"/>
</dbReference>
<keyword evidence="4" id="KW-0564">Palmitate</keyword>
<proteinExistence type="predicted"/>
<keyword evidence="3" id="KW-0472">Membrane</keyword>
<evidence type="ECO:0000313" key="7">
    <source>
        <dbReference type="Proteomes" id="UP000094236"/>
    </source>
</evidence>
<comment type="subcellular location">
    <subcellularLocation>
        <location evidence="1">Endomembrane system</location>
    </subcellularLocation>
</comment>
<dbReference type="Proteomes" id="UP000094236">
    <property type="component" value="Unassembled WGS sequence"/>
</dbReference>
<evidence type="ECO:0000256" key="3">
    <source>
        <dbReference type="ARBA" id="ARBA00023136"/>
    </source>
</evidence>
<dbReference type="SMART" id="SM01262">
    <property type="entry name" value="LAMTOR"/>
    <property type="match status" value="1"/>
</dbReference>
<sequence length="158" mass="17924">MGVCLSCLRPSVDDEINEEHQNETTPLLPDQHQQYLKEQYEEELYQENRRRELENIINATTNGLIDVSLSQPSLPLNSANIINNSLQSLNSINNNNNSSGGNITSFPKVVKVIKDESELEDESTLEQLGINDITIKDNLEKINYNGELFYAKMEVVKI</sequence>
<evidence type="ECO:0000256" key="5">
    <source>
        <dbReference type="ARBA" id="ARBA00023288"/>
    </source>
</evidence>
<evidence type="ECO:0000256" key="4">
    <source>
        <dbReference type="ARBA" id="ARBA00023139"/>
    </source>
</evidence>
<dbReference type="GO" id="GO:0045121">
    <property type="term" value="C:membrane raft"/>
    <property type="evidence" value="ECO:0007669"/>
    <property type="project" value="InterPro"/>
</dbReference>
<dbReference type="GO" id="GO:0001919">
    <property type="term" value="P:regulation of receptor recycling"/>
    <property type="evidence" value="ECO:0007669"/>
    <property type="project" value="InterPro"/>
</dbReference>
<evidence type="ECO:0000256" key="1">
    <source>
        <dbReference type="ARBA" id="ARBA00004308"/>
    </source>
</evidence>
<dbReference type="EMBL" id="KV454011">
    <property type="protein sequence ID" value="ODV97481.1"/>
    <property type="molecule type" value="Genomic_DNA"/>
</dbReference>
<protein>
    <submittedName>
        <fullName evidence="6">Uncharacterized protein</fullName>
    </submittedName>
</protein>
<dbReference type="GO" id="GO:0043410">
    <property type="term" value="P:positive regulation of MAPK cascade"/>
    <property type="evidence" value="ECO:0007669"/>
    <property type="project" value="InterPro"/>
</dbReference>
<gene>
    <name evidence="6" type="ORF">PACTADRAFT_47392</name>
</gene>
<organism evidence="6 7">
    <name type="scientific">Pachysolen tannophilus NRRL Y-2460</name>
    <dbReference type="NCBI Taxonomy" id="669874"/>
    <lineage>
        <taxon>Eukaryota</taxon>
        <taxon>Fungi</taxon>
        <taxon>Dikarya</taxon>
        <taxon>Ascomycota</taxon>
        <taxon>Saccharomycotina</taxon>
        <taxon>Pichiomycetes</taxon>
        <taxon>Pachysolenaceae</taxon>
        <taxon>Pachysolen</taxon>
    </lineage>
</organism>
<dbReference type="GO" id="GO:0071230">
    <property type="term" value="P:cellular response to amino acid stimulus"/>
    <property type="evidence" value="ECO:0007669"/>
    <property type="project" value="InterPro"/>
</dbReference>
<accession>A0A1E4U0G0</accession>
<dbReference type="InterPro" id="IPR028209">
    <property type="entry name" value="LAMTOR1/MEH1"/>
</dbReference>
<keyword evidence="7" id="KW-1185">Reference proteome</keyword>
<dbReference type="GO" id="GO:0016197">
    <property type="term" value="P:endosomal transport"/>
    <property type="evidence" value="ECO:0007669"/>
    <property type="project" value="InterPro"/>
</dbReference>